<keyword evidence="2 6" id="KW-1003">Cell membrane</keyword>
<feature type="transmembrane region" description="Helical" evidence="6">
    <location>
        <begin position="186"/>
        <end position="206"/>
    </location>
</feature>
<dbReference type="PANTHER" id="PTHR12677">
    <property type="entry name" value="GOLGI APPARATUS MEMBRANE PROTEIN TVP38-RELATED"/>
    <property type="match status" value="1"/>
</dbReference>
<keyword evidence="9" id="KW-1185">Reference proteome</keyword>
<evidence type="ECO:0000313" key="9">
    <source>
        <dbReference type="Proteomes" id="UP001164803"/>
    </source>
</evidence>
<accession>A0ABY6Z846</accession>
<gene>
    <name evidence="8" type="ORF">NZD86_10700</name>
</gene>
<feature type="transmembrane region" description="Helical" evidence="6">
    <location>
        <begin position="42"/>
        <end position="63"/>
    </location>
</feature>
<protein>
    <recommendedName>
        <fullName evidence="6">TVP38/TMEM64 family membrane protein</fullName>
    </recommendedName>
</protein>
<comment type="subcellular location">
    <subcellularLocation>
        <location evidence="1 6">Cell membrane</location>
        <topology evidence="1 6">Multi-pass membrane protein</topology>
    </subcellularLocation>
</comment>
<evidence type="ECO:0000256" key="5">
    <source>
        <dbReference type="ARBA" id="ARBA00023136"/>
    </source>
</evidence>
<dbReference type="Proteomes" id="UP001164803">
    <property type="component" value="Chromosome"/>
</dbReference>
<dbReference type="EMBL" id="CP104064">
    <property type="protein sequence ID" value="WAH38905.1"/>
    <property type="molecule type" value="Genomic_DNA"/>
</dbReference>
<feature type="domain" description="VTT" evidence="7">
    <location>
        <begin position="63"/>
        <end position="178"/>
    </location>
</feature>
<keyword evidence="5 6" id="KW-0472">Membrane</keyword>
<evidence type="ECO:0000256" key="1">
    <source>
        <dbReference type="ARBA" id="ARBA00004651"/>
    </source>
</evidence>
<dbReference type="InterPro" id="IPR015414">
    <property type="entry name" value="TMEM64"/>
</dbReference>
<proteinExistence type="inferred from homology"/>
<sequence length="224" mass="25575">MAFAKQVLTDWRAISMVLFGVLMVGVLLFLDRHHKVSQLIRSWGFLGVIIAILLMLIWCLTPIPSEGLLIIFLRVFGVTWGTLYAWIGSTLSACVIFYVARHFTRMWLSRVTSHERFEQVNLWVKDWGSLGLLFARMLPVPAFVVNYAAGMVPAIGMWTYLWTAVVSIMPYYLGVALVFQGVFGNWVYAAVGVVPLLIVGLIGLFVRRRGNLQTDWQRRFSKWQ</sequence>
<reference evidence="8" key="1">
    <citation type="submission" date="2022-08" db="EMBL/GenBank/DDBJ databases">
        <title>Alicyclobacillus dauci DSM2870, complete genome.</title>
        <authorList>
            <person name="Wang Q."/>
            <person name="Cai R."/>
            <person name="Wang Z."/>
        </authorList>
    </citation>
    <scope>NUCLEOTIDE SEQUENCE</scope>
    <source>
        <strain evidence="8">DSM 28700</strain>
    </source>
</reference>
<dbReference type="RefSeq" id="WP_268046515.1">
    <property type="nucleotide sequence ID" value="NZ_CP104064.1"/>
</dbReference>
<feature type="transmembrane region" description="Helical" evidence="6">
    <location>
        <begin position="83"/>
        <end position="100"/>
    </location>
</feature>
<evidence type="ECO:0000313" key="8">
    <source>
        <dbReference type="EMBL" id="WAH38905.1"/>
    </source>
</evidence>
<evidence type="ECO:0000256" key="2">
    <source>
        <dbReference type="ARBA" id="ARBA00022475"/>
    </source>
</evidence>
<dbReference type="Pfam" id="PF09335">
    <property type="entry name" value="VTT_dom"/>
    <property type="match status" value="1"/>
</dbReference>
<dbReference type="PANTHER" id="PTHR12677:SF59">
    <property type="entry name" value="GOLGI APPARATUS MEMBRANE PROTEIN TVP38-RELATED"/>
    <property type="match status" value="1"/>
</dbReference>
<evidence type="ECO:0000259" key="7">
    <source>
        <dbReference type="Pfam" id="PF09335"/>
    </source>
</evidence>
<comment type="similarity">
    <text evidence="6">Belongs to the TVP38/TMEM64 family.</text>
</comment>
<feature type="transmembrane region" description="Helical" evidence="6">
    <location>
        <begin position="12"/>
        <end position="30"/>
    </location>
</feature>
<evidence type="ECO:0000256" key="4">
    <source>
        <dbReference type="ARBA" id="ARBA00022989"/>
    </source>
</evidence>
<comment type="caution">
    <text evidence="6">Lacks conserved residue(s) required for the propagation of feature annotation.</text>
</comment>
<evidence type="ECO:0000256" key="6">
    <source>
        <dbReference type="RuleBase" id="RU366058"/>
    </source>
</evidence>
<keyword evidence="3 6" id="KW-0812">Transmembrane</keyword>
<organism evidence="8 9">
    <name type="scientific">Alicyclobacillus dauci</name>
    <dbReference type="NCBI Taxonomy" id="1475485"/>
    <lineage>
        <taxon>Bacteria</taxon>
        <taxon>Bacillati</taxon>
        <taxon>Bacillota</taxon>
        <taxon>Bacilli</taxon>
        <taxon>Bacillales</taxon>
        <taxon>Alicyclobacillaceae</taxon>
        <taxon>Alicyclobacillus</taxon>
    </lineage>
</organism>
<dbReference type="InterPro" id="IPR032816">
    <property type="entry name" value="VTT_dom"/>
</dbReference>
<evidence type="ECO:0000256" key="3">
    <source>
        <dbReference type="ARBA" id="ARBA00022692"/>
    </source>
</evidence>
<keyword evidence="4 6" id="KW-1133">Transmembrane helix</keyword>
<name>A0ABY6Z846_9BACL</name>